<dbReference type="Proteomes" id="UP000630097">
    <property type="component" value="Unassembled WGS sequence"/>
</dbReference>
<evidence type="ECO:0000313" key="2">
    <source>
        <dbReference type="Proteomes" id="UP000630097"/>
    </source>
</evidence>
<dbReference type="EMBL" id="BONV01000032">
    <property type="protein sequence ID" value="GIG82727.1"/>
    <property type="molecule type" value="Genomic_DNA"/>
</dbReference>
<comment type="caution">
    <text evidence="1">The sequence shown here is derived from an EMBL/GenBank/DDBJ whole genome shotgun (WGS) entry which is preliminary data.</text>
</comment>
<organism evidence="1 2">
    <name type="scientific">Planotetraspora kaengkrachanensis</name>
    <dbReference type="NCBI Taxonomy" id="575193"/>
    <lineage>
        <taxon>Bacteria</taxon>
        <taxon>Bacillati</taxon>
        <taxon>Actinomycetota</taxon>
        <taxon>Actinomycetes</taxon>
        <taxon>Streptosporangiales</taxon>
        <taxon>Streptosporangiaceae</taxon>
        <taxon>Planotetraspora</taxon>
    </lineage>
</organism>
<keyword evidence="2" id="KW-1185">Reference proteome</keyword>
<dbReference type="AlphaFoldDB" id="A0A8J3PX39"/>
<gene>
    <name evidence="1" type="ORF">Pka01_58540</name>
</gene>
<accession>A0A8J3PX39</accession>
<protein>
    <submittedName>
        <fullName evidence="1">Uncharacterized protein</fullName>
    </submittedName>
</protein>
<dbReference type="RefSeq" id="WP_203886053.1">
    <property type="nucleotide sequence ID" value="NZ_BAABHH010000023.1"/>
</dbReference>
<evidence type="ECO:0000313" key="1">
    <source>
        <dbReference type="EMBL" id="GIG82727.1"/>
    </source>
</evidence>
<name>A0A8J3PX39_9ACTN</name>
<proteinExistence type="predicted"/>
<reference evidence="1 2" key="1">
    <citation type="submission" date="2021-01" db="EMBL/GenBank/DDBJ databases">
        <title>Whole genome shotgun sequence of Planotetraspora kaengkrachanensis NBRC 104272.</title>
        <authorList>
            <person name="Komaki H."/>
            <person name="Tamura T."/>
        </authorList>
    </citation>
    <scope>NUCLEOTIDE SEQUENCE [LARGE SCALE GENOMIC DNA]</scope>
    <source>
        <strain evidence="1 2">NBRC 104272</strain>
    </source>
</reference>
<sequence length="118" mass="13793">MSLKARASNQRGESIEVLTSEDVRALVYGLSSSNQFVIVERLDAENDEYYMQAHLRTDGSFWLEYREGSADAHFRTSCRDLRLMTQVFTMWLYRLPGWREPFNWTAWPDQATAVSEEC</sequence>